<keyword evidence="3" id="KW-0732">Signal</keyword>
<keyword evidence="2" id="KW-0472">Membrane</keyword>
<feature type="binding site" evidence="1">
    <location>
        <position position="160"/>
    </location>
    <ligand>
        <name>Zn(2+)</name>
        <dbReference type="ChEBI" id="CHEBI:29105"/>
        <note>catalytic</note>
    </ligand>
</feature>
<dbReference type="GO" id="GO:0046872">
    <property type="term" value="F:metal ion binding"/>
    <property type="evidence" value="ECO:0007669"/>
    <property type="project" value="UniProtKB-KW"/>
</dbReference>
<keyword evidence="1" id="KW-0862">Zinc</keyword>
<dbReference type="PROSITE" id="PS50215">
    <property type="entry name" value="ADAM_MEPRO"/>
    <property type="match status" value="1"/>
</dbReference>
<dbReference type="EMBL" id="CAJOBP010000698">
    <property type="protein sequence ID" value="CAF4210698.1"/>
    <property type="molecule type" value="Genomic_DNA"/>
</dbReference>
<keyword evidence="2" id="KW-0812">Transmembrane</keyword>
<evidence type="ECO:0000313" key="7">
    <source>
        <dbReference type="Proteomes" id="UP000663873"/>
    </source>
</evidence>
<dbReference type="GO" id="GO:0004222">
    <property type="term" value="F:metalloendopeptidase activity"/>
    <property type="evidence" value="ECO:0007669"/>
    <property type="project" value="InterPro"/>
</dbReference>
<evidence type="ECO:0000313" key="5">
    <source>
        <dbReference type="EMBL" id="CAF4210698.1"/>
    </source>
</evidence>
<evidence type="ECO:0000259" key="4">
    <source>
        <dbReference type="PROSITE" id="PS50215"/>
    </source>
</evidence>
<dbReference type="GO" id="GO:0006508">
    <property type="term" value="P:proteolysis"/>
    <property type="evidence" value="ECO:0007669"/>
    <property type="project" value="InterPro"/>
</dbReference>
<dbReference type="InterPro" id="IPR024079">
    <property type="entry name" value="MetalloPept_cat_dom_sf"/>
</dbReference>
<sequence length="429" mass="49744">MLRNLILFFLCQQLTRSQRYYAFVETLFIVDPNYFPSLSLISYEDYIRAIVDTTNINDLDIKIEIIISSILQLNIAQPQSQQPYEYENILRQAVFDYERCVVEYEFTYRYDSIVLFWYQPWEGSYGAQGYAMLKGACHPKIMYLIPYQNAAFYLAHEFGHQLGLVHQVDTPCYTNSYMSVMTRSHTVSYEQARWSQCENKWINNNICQFECLFNKPDNYEPIKNKYATLPGQLMNNDQQAKMIEPNKNSLGEVSSFTFMPSDVTSRCLYFRYYIGESNGENKYAFSPMLPGSECGENSICYLDKCVSNSDLDSSLLIKDYDIETLNLHAHCTSGHKPEDLTASNHDPHHRIQCIDWENDFLCQKSQKCPTDGASSTVDLYRKHICCATCSKDINSVVDTFNRARLNQTRSTFTFIIIITTIIIGFFLVT</sequence>
<feature type="domain" description="Peptidase M12B" evidence="4">
    <location>
        <begin position="22"/>
        <end position="216"/>
    </location>
</feature>
<keyword evidence="7" id="KW-1185">Reference proteome</keyword>
<evidence type="ECO:0000256" key="1">
    <source>
        <dbReference type="PROSITE-ProRule" id="PRU00276"/>
    </source>
</evidence>
<feature type="signal peptide" evidence="3">
    <location>
        <begin position="1"/>
        <end position="17"/>
    </location>
</feature>
<feature type="binding site" evidence="1">
    <location>
        <position position="156"/>
    </location>
    <ligand>
        <name>Zn(2+)</name>
        <dbReference type="ChEBI" id="CHEBI:29105"/>
        <note>catalytic</note>
    </ligand>
</feature>
<feature type="active site" evidence="1">
    <location>
        <position position="157"/>
    </location>
</feature>
<keyword evidence="2" id="KW-1133">Transmembrane helix</keyword>
<evidence type="ECO:0000313" key="6">
    <source>
        <dbReference type="EMBL" id="CAF4374366.1"/>
    </source>
</evidence>
<comment type="caution">
    <text evidence="5">The sequence shown here is derived from an EMBL/GenBank/DDBJ whole genome shotgun (WGS) entry which is preliminary data.</text>
</comment>
<dbReference type="Proteomes" id="UP000663862">
    <property type="component" value="Unassembled WGS sequence"/>
</dbReference>
<proteinExistence type="predicted"/>
<reference evidence="5" key="1">
    <citation type="submission" date="2021-02" db="EMBL/GenBank/DDBJ databases">
        <authorList>
            <person name="Nowell W R."/>
        </authorList>
    </citation>
    <scope>NUCLEOTIDE SEQUENCE</scope>
</reference>
<evidence type="ECO:0000256" key="3">
    <source>
        <dbReference type="SAM" id="SignalP"/>
    </source>
</evidence>
<dbReference type="Gene3D" id="3.40.390.10">
    <property type="entry name" value="Collagenase (Catalytic Domain)"/>
    <property type="match status" value="1"/>
</dbReference>
<keyword evidence="1" id="KW-0479">Metal-binding</keyword>
<feature type="transmembrane region" description="Helical" evidence="2">
    <location>
        <begin position="411"/>
        <end position="428"/>
    </location>
</feature>
<feature type="chain" id="PRO_5035620594" description="Peptidase M12B domain-containing protein" evidence="3">
    <location>
        <begin position="18"/>
        <end position="429"/>
    </location>
</feature>
<dbReference type="AlphaFoldDB" id="A0A820CM59"/>
<name>A0A820CM59_9BILA</name>
<dbReference type="EMBL" id="CAJOBQ010000527">
    <property type="protein sequence ID" value="CAF4374366.1"/>
    <property type="molecule type" value="Genomic_DNA"/>
</dbReference>
<dbReference type="Gene3D" id="3.40.1620.60">
    <property type="match status" value="1"/>
</dbReference>
<organism evidence="5 7">
    <name type="scientific">Rotaria socialis</name>
    <dbReference type="NCBI Taxonomy" id="392032"/>
    <lineage>
        <taxon>Eukaryota</taxon>
        <taxon>Metazoa</taxon>
        <taxon>Spiralia</taxon>
        <taxon>Gnathifera</taxon>
        <taxon>Rotifera</taxon>
        <taxon>Eurotatoria</taxon>
        <taxon>Bdelloidea</taxon>
        <taxon>Philodinida</taxon>
        <taxon>Philodinidae</taxon>
        <taxon>Rotaria</taxon>
    </lineage>
</organism>
<gene>
    <name evidence="6" type="ORF">TSG867_LOCUS11121</name>
    <name evidence="5" type="ORF">UJA718_LOCUS7125</name>
</gene>
<accession>A0A820CM59</accession>
<comment type="caution">
    <text evidence="1">Lacks conserved residue(s) required for the propagation of feature annotation.</text>
</comment>
<evidence type="ECO:0000256" key="2">
    <source>
        <dbReference type="SAM" id="Phobius"/>
    </source>
</evidence>
<dbReference type="SUPFAM" id="SSF55486">
    <property type="entry name" value="Metalloproteases ('zincins'), catalytic domain"/>
    <property type="match status" value="1"/>
</dbReference>
<dbReference type="Pfam" id="PF13582">
    <property type="entry name" value="Reprolysin_3"/>
    <property type="match status" value="1"/>
</dbReference>
<dbReference type="InterPro" id="IPR001590">
    <property type="entry name" value="Peptidase_M12B"/>
</dbReference>
<dbReference type="Proteomes" id="UP000663873">
    <property type="component" value="Unassembled WGS sequence"/>
</dbReference>
<feature type="binding site" evidence="1">
    <location>
        <position position="166"/>
    </location>
    <ligand>
        <name>Zn(2+)</name>
        <dbReference type="ChEBI" id="CHEBI:29105"/>
        <note>catalytic</note>
    </ligand>
</feature>
<protein>
    <recommendedName>
        <fullName evidence="4">Peptidase M12B domain-containing protein</fullName>
    </recommendedName>
</protein>